<evidence type="ECO:0000313" key="8">
    <source>
        <dbReference type="Proteomes" id="UP000814243"/>
    </source>
</evidence>
<dbReference type="GO" id="GO:0005634">
    <property type="term" value="C:nucleus"/>
    <property type="evidence" value="ECO:0007669"/>
    <property type="project" value="UniProtKB-SubCell"/>
</dbReference>
<gene>
    <name evidence="7" type="ORF">HF086_000725</name>
</gene>
<dbReference type="InterPro" id="IPR008906">
    <property type="entry name" value="HATC_C_dom"/>
</dbReference>
<dbReference type="SUPFAM" id="SSF140996">
    <property type="entry name" value="Hermes dimerisation domain"/>
    <property type="match status" value="1"/>
</dbReference>
<reference evidence="7" key="1">
    <citation type="journal article" date="2021" name="G3 (Bethesda)">
        <title>Genome and transcriptome analysis of the beet armyworm Spodoptera exigua reveals targets for pest control. .</title>
        <authorList>
            <person name="Simon S."/>
            <person name="Breeschoten T."/>
            <person name="Jansen H.J."/>
            <person name="Dirks R.P."/>
            <person name="Schranz M.E."/>
            <person name="Ros V.I.D."/>
        </authorList>
    </citation>
    <scope>NUCLEOTIDE SEQUENCE</scope>
    <source>
        <strain evidence="7">TB_SE_WUR_2020</strain>
    </source>
</reference>
<organism evidence="7 8">
    <name type="scientific">Spodoptera exigua</name>
    <name type="common">Beet armyworm</name>
    <name type="synonym">Noctua fulgens</name>
    <dbReference type="NCBI Taxonomy" id="7107"/>
    <lineage>
        <taxon>Eukaryota</taxon>
        <taxon>Metazoa</taxon>
        <taxon>Ecdysozoa</taxon>
        <taxon>Arthropoda</taxon>
        <taxon>Hexapoda</taxon>
        <taxon>Insecta</taxon>
        <taxon>Pterygota</taxon>
        <taxon>Neoptera</taxon>
        <taxon>Endopterygota</taxon>
        <taxon>Lepidoptera</taxon>
        <taxon>Glossata</taxon>
        <taxon>Ditrysia</taxon>
        <taxon>Noctuoidea</taxon>
        <taxon>Noctuidae</taxon>
        <taxon>Amphipyrinae</taxon>
        <taxon>Spodoptera</taxon>
    </lineage>
</organism>
<evidence type="ECO:0000259" key="6">
    <source>
        <dbReference type="Pfam" id="PF05699"/>
    </source>
</evidence>
<dbReference type="AlphaFoldDB" id="A0A922M6V7"/>
<dbReference type="EMBL" id="JACEFF010000789">
    <property type="protein sequence ID" value="KAH9630999.1"/>
    <property type="molecule type" value="Genomic_DNA"/>
</dbReference>
<keyword evidence="4" id="KW-0862">Zinc</keyword>
<dbReference type="SUPFAM" id="SSF53098">
    <property type="entry name" value="Ribonuclease H-like"/>
    <property type="match status" value="1"/>
</dbReference>
<keyword evidence="3" id="KW-0863">Zinc-finger</keyword>
<dbReference type="InterPro" id="IPR012337">
    <property type="entry name" value="RNaseH-like_sf"/>
</dbReference>
<comment type="subcellular location">
    <subcellularLocation>
        <location evidence="1">Nucleus</location>
    </subcellularLocation>
</comment>
<evidence type="ECO:0000256" key="5">
    <source>
        <dbReference type="ARBA" id="ARBA00023242"/>
    </source>
</evidence>
<keyword evidence="5" id="KW-0539">Nucleus</keyword>
<protein>
    <recommendedName>
        <fullName evidence="6">HAT C-terminal dimerisation domain-containing protein</fullName>
    </recommendedName>
</protein>
<dbReference type="Pfam" id="PF05699">
    <property type="entry name" value="Dimer_Tnp_hAT"/>
    <property type="match status" value="1"/>
</dbReference>
<evidence type="ECO:0000256" key="3">
    <source>
        <dbReference type="ARBA" id="ARBA00022771"/>
    </source>
</evidence>
<accession>A0A922M6V7</accession>
<dbReference type="GO" id="GO:0008270">
    <property type="term" value="F:zinc ion binding"/>
    <property type="evidence" value="ECO:0007669"/>
    <property type="project" value="UniProtKB-KW"/>
</dbReference>
<evidence type="ECO:0000256" key="2">
    <source>
        <dbReference type="ARBA" id="ARBA00022723"/>
    </source>
</evidence>
<evidence type="ECO:0000313" key="7">
    <source>
        <dbReference type="EMBL" id="KAH9630999.1"/>
    </source>
</evidence>
<dbReference type="PANTHER" id="PTHR46481:SF10">
    <property type="entry name" value="ZINC FINGER BED DOMAIN-CONTAINING PROTEIN 39"/>
    <property type="match status" value="1"/>
</dbReference>
<proteinExistence type="predicted"/>
<name>A0A922M6V7_SPOEX</name>
<evidence type="ECO:0000256" key="1">
    <source>
        <dbReference type="ARBA" id="ARBA00004123"/>
    </source>
</evidence>
<keyword evidence="2" id="KW-0479">Metal-binding</keyword>
<feature type="domain" description="HAT C-terminal dimerisation" evidence="6">
    <location>
        <begin position="321"/>
        <end position="400"/>
    </location>
</feature>
<dbReference type="InterPro" id="IPR052035">
    <property type="entry name" value="ZnF_BED_domain_contain"/>
</dbReference>
<dbReference type="GO" id="GO:0046983">
    <property type="term" value="F:protein dimerization activity"/>
    <property type="evidence" value="ECO:0007669"/>
    <property type="project" value="InterPro"/>
</dbReference>
<sequence>MYDTDDPRAKAITQTIAEQICIDMEPFDIVNKQGFQRTIKQLCPKYKMVSRPHISENVIPDIYCRVKTKIKELLQELPHIIVTTDLWTSDASAFVNDFISLTAHGINNNFELKNYCLAVFPFEGERHSGENIAENLRQLFQDWGIDEQVRALVTDNAPNMGLAVTQVGMERIRCMAHSLQLVLRDAFSGEEKINEMITKARSIIGHFSHSTSGRKILTEMQKSHNVPCHVLIQDVVTRWDSTLQALRRLLEQRVAVQASLPHVKCKTELATEEESPHSTEAPRQNQNDIFSGIWSACNSLIKEAEDDEPLSNMSIQPEQEEVESYLRFPNIPIKQDPKIYWRQEDKYSKLKKLAQKYLSYPMSSVASERLFSTAGLIQNDLRNRLSADNLNKLCFLNKNLQKVNFNY</sequence>
<dbReference type="PANTHER" id="PTHR46481">
    <property type="entry name" value="ZINC FINGER BED DOMAIN-CONTAINING PROTEIN 4"/>
    <property type="match status" value="1"/>
</dbReference>
<comment type="caution">
    <text evidence="7">The sequence shown here is derived from an EMBL/GenBank/DDBJ whole genome shotgun (WGS) entry which is preliminary data.</text>
</comment>
<evidence type="ECO:0000256" key="4">
    <source>
        <dbReference type="ARBA" id="ARBA00022833"/>
    </source>
</evidence>
<dbReference type="Proteomes" id="UP000814243">
    <property type="component" value="Unassembled WGS sequence"/>
</dbReference>